<protein>
    <recommendedName>
        <fullName evidence="2">VOC domain-containing protein</fullName>
    </recommendedName>
</protein>
<comment type="caution">
    <text evidence="3">The sequence shown here is derived from an EMBL/GenBank/DDBJ whole genome shotgun (WGS) entry which is preliminary data.</text>
</comment>
<feature type="domain" description="VOC" evidence="2">
    <location>
        <begin position="30"/>
        <end position="142"/>
    </location>
</feature>
<organism evidence="3 4">
    <name type="scientific">Dyella ginsengisoli</name>
    <dbReference type="NCBI Taxonomy" id="363848"/>
    <lineage>
        <taxon>Bacteria</taxon>
        <taxon>Pseudomonadati</taxon>
        <taxon>Pseudomonadota</taxon>
        <taxon>Gammaproteobacteria</taxon>
        <taxon>Lysobacterales</taxon>
        <taxon>Rhodanobacteraceae</taxon>
        <taxon>Dyella</taxon>
    </lineage>
</organism>
<dbReference type="Gene3D" id="3.10.180.10">
    <property type="entry name" value="2,3-Dihydroxybiphenyl 1,2-Dioxygenase, domain 1"/>
    <property type="match status" value="1"/>
</dbReference>
<proteinExistence type="predicted"/>
<accession>A0ABW8JXG6</accession>
<sequence length="157" mass="15995">MTQRGLVGLGLWLALLVIGTPTAAFAQDGGGDYARVTAPDVALASGFLTQVMGCDPLDVSSQRALLECSQGTVVEVVQGGAPVPGAPALRLQIENADAALGWLQRRHVPVIGDHAAGTAGVDGLVRIDVQTPWGQTLELVGHGPAPSTTADARLAAE</sequence>
<dbReference type="InterPro" id="IPR029068">
    <property type="entry name" value="Glyas_Bleomycin-R_OHBP_Dase"/>
</dbReference>
<evidence type="ECO:0000313" key="4">
    <source>
        <dbReference type="Proteomes" id="UP001620460"/>
    </source>
</evidence>
<keyword evidence="4" id="KW-1185">Reference proteome</keyword>
<dbReference type="RefSeq" id="WP_404633639.1">
    <property type="nucleotide sequence ID" value="NZ_JADIKM010000003.1"/>
</dbReference>
<name>A0ABW8JXG6_9GAMM</name>
<keyword evidence="1" id="KW-0732">Signal</keyword>
<dbReference type="PROSITE" id="PS51819">
    <property type="entry name" value="VOC"/>
    <property type="match status" value="1"/>
</dbReference>
<dbReference type="InterPro" id="IPR037523">
    <property type="entry name" value="VOC_core"/>
</dbReference>
<evidence type="ECO:0000313" key="3">
    <source>
        <dbReference type="EMBL" id="MFK2904791.1"/>
    </source>
</evidence>
<reference evidence="3 4" key="1">
    <citation type="submission" date="2020-10" db="EMBL/GenBank/DDBJ databases">
        <title>Phylogeny of dyella-like bacteria.</title>
        <authorList>
            <person name="Fu J."/>
        </authorList>
    </citation>
    <scope>NUCLEOTIDE SEQUENCE [LARGE SCALE GENOMIC DNA]</scope>
    <source>
        <strain evidence="3 4">Gsoil3046</strain>
    </source>
</reference>
<feature type="chain" id="PRO_5046441909" description="VOC domain-containing protein" evidence="1">
    <location>
        <begin position="27"/>
        <end position="157"/>
    </location>
</feature>
<evidence type="ECO:0000256" key="1">
    <source>
        <dbReference type="SAM" id="SignalP"/>
    </source>
</evidence>
<dbReference type="SUPFAM" id="SSF54593">
    <property type="entry name" value="Glyoxalase/Bleomycin resistance protein/Dihydroxybiphenyl dioxygenase"/>
    <property type="match status" value="1"/>
</dbReference>
<feature type="signal peptide" evidence="1">
    <location>
        <begin position="1"/>
        <end position="26"/>
    </location>
</feature>
<gene>
    <name evidence="3" type="ORF">ISP17_12570</name>
</gene>
<evidence type="ECO:0000259" key="2">
    <source>
        <dbReference type="PROSITE" id="PS51819"/>
    </source>
</evidence>
<dbReference type="EMBL" id="JADIKM010000003">
    <property type="protein sequence ID" value="MFK2904791.1"/>
    <property type="molecule type" value="Genomic_DNA"/>
</dbReference>
<dbReference type="Proteomes" id="UP001620460">
    <property type="component" value="Unassembled WGS sequence"/>
</dbReference>